<evidence type="ECO:0000256" key="7">
    <source>
        <dbReference type="ARBA" id="ARBA00023053"/>
    </source>
</evidence>
<keyword evidence="11 12" id="KW-0407">Ion channel</keyword>
<dbReference type="Proteomes" id="UP000192223">
    <property type="component" value="Unplaced"/>
</dbReference>
<keyword evidence="8 12" id="KW-0406">Ion transport</keyword>
<dbReference type="AlphaFoldDB" id="A0A1W4XBD2"/>
<evidence type="ECO:0000256" key="1">
    <source>
        <dbReference type="ARBA" id="ARBA00004141"/>
    </source>
</evidence>
<dbReference type="RefSeq" id="XP_018329645.1">
    <property type="nucleotide sequence ID" value="XM_018474143.1"/>
</dbReference>
<evidence type="ECO:0000256" key="9">
    <source>
        <dbReference type="ARBA" id="ARBA00023136"/>
    </source>
</evidence>
<dbReference type="OrthoDB" id="6021021at2759"/>
<evidence type="ECO:0000256" key="11">
    <source>
        <dbReference type="ARBA" id="ARBA00023303"/>
    </source>
</evidence>
<keyword evidence="6 13" id="KW-1133">Transmembrane helix</keyword>
<feature type="transmembrane region" description="Helical" evidence="13">
    <location>
        <begin position="56"/>
        <end position="77"/>
    </location>
</feature>
<dbReference type="GO" id="GO:0015280">
    <property type="term" value="F:ligand-gated sodium channel activity"/>
    <property type="evidence" value="ECO:0007669"/>
    <property type="project" value="TreeGrafter"/>
</dbReference>
<evidence type="ECO:0000256" key="13">
    <source>
        <dbReference type="SAM" id="Phobius"/>
    </source>
</evidence>
<keyword evidence="3 12" id="KW-0813">Transport</keyword>
<protein>
    <submittedName>
        <fullName evidence="15">Pickpocket protein 28-like</fullName>
    </submittedName>
</protein>
<evidence type="ECO:0000256" key="6">
    <source>
        <dbReference type="ARBA" id="ARBA00022989"/>
    </source>
</evidence>
<gene>
    <name evidence="15" type="primary">LOC108739996</name>
</gene>
<dbReference type="STRING" id="224129.A0A1W4XBD2"/>
<dbReference type="InterPro" id="IPR001873">
    <property type="entry name" value="ENaC"/>
</dbReference>
<comment type="similarity">
    <text evidence="2 12">Belongs to the amiloride-sensitive sodium channel (TC 1.A.6) family.</text>
</comment>
<proteinExistence type="inferred from homology"/>
<evidence type="ECO:0000256" key="8">
    <source>
        <dbReference type="ARBA" id="ARBA00023065"/>
    </source>
</evidence>
<evidence type="ECO:0000256" key="5">
    <source>
        <dbReference type="ARBA" id="ARBA00022692"/>
    </source>
</evidence>
<keyword evidence="5 12" id="KW-0812">Transmembrane</keyword>
<dbReference type="PANTHER" id="PTHR11690:SF243">
    <property type="entry name" value="PICKPOCKET 12-RELATED"/>
    <property type="match status" value="1"/>
</dbReference>
<comment type="subcellular location">
    <subcellularLocation>
        <location evidence="1">Membrane</location>
        <topology evidence="1">Multi-pass membrane protein</topology>
    </subcellularLocation>
</comment>
<keyword evidence="4 12" id="KW-0894">Sodium channel</keyword>
<evidence type="ECO:0000256" key="10">
    <source>
        <dbReference type="ARBA" id="ARBA00023201"/>
    </source>
</evidence>
<evidence type="ECO:0000313" key="15">
    <source>
        <dbReference type="RefSeq" id="XP_018329645.1"/>
    </source>
</evidence>
<feature type="transmembrane region" description="Helical" evidence="13">
    <location>
        <begin position="336"/>
        <end position="357"/>
    </location>
</feature>
<keyword evidence="9 13" id="KW-0472">Membrane</keyword>
<evidence type="ECO:0000256" key="2">
    <source>
        <dbReference type="ARBA" id="ARBA00007193"/>
    </source>
</evidence>
<keyword evidence="7" id="KW-0915">Sodium</keyword>
<keyword evidence="10 12" id="KW-0739">Sodium transport</keyword>
<accession>A0A1W4XBD2</accession>
<dbReference type="Gene3D" id="1.10.287.770">
    <property type="entry name" value="YojJ-like"/>
    <property type="match status" value="1"/>
</dbReference>
<dbReference type="InParanoid" id="A0A1W4XBD2"/>
<dbReference type="GeneID" id="108739996"/>
<name>A0A1W4XBD2_AGRPL</name>
<keyword evidence="14" id="KW-1185">Reference proteome</keyword>
<organism evidence="14 15">
    <name type="scientific">Agrilus planipennis</name>
    <name type="common">Emerald ash borer</name>
    <name type="synonym">Agrilus marcopoli</name>
    <dbReference type="NCBI Taxonomy" id="224129"/>
    <lineage>
        <taxon>Eukaryota</taxon>
        <taxon>Metazoa</taxon>
        <taxon>Ecdysozoa</taxon>
        <taxon>Arthropoda</taxon>
        <taxon>Hexapoda</taxon>
        <taxon>Insecta</taxon>
        <taxon>Pterygota</taxon>
        <taxon>Neoptera</taxon>
        <taxon>Endopterygota</taxon>
        <taxon>Coleoptera</taxon>
        <taxon>Polyphaga</taxon>
        <taxon>Elateriformia</taxon>
        <taxon>Buprestoidea</taxon>
        <taxon>Buprestidae</taxon>
        <taxon>Agrilinae</taxon>
        <taxon>Agrilus</taxon>
    </lineage>
</organism>
<evidence type="ECO:0000256" key="3">
    <source>
        <dbReference type="ARBA" id="ARBA00022448"/>
    </source>
</evidence>
<dbReference type="PANTHER" id="PTHR11690">
    <property type="entry name" value="AMILORIDE-SENSITIVE SODIUM CHANNEL-RELATED"/>
    <property type="match status" value="1"/>
</dbReference>
<evidence type="ECO:0000256" key="4">
    <source>
        <dbReference type="ARBA" id="ARBA00022461"/>
    </source>
</evidence>
<dbReference type="GO" id="GO:0005886">
    <property type="term" value="C:plasma membrane"/>
    <property type="evidence" value="ECO:0007669"/>
    <property type="project" value="TreeGrafter"/>
</dbReference>
<dbReference type="Gene3D" id="1.10.287.820">
    <property type="entry name" value="Acid-sensing ion channel domain"/>
    <property type="match status" value="1"/>
</dbReference>
<evidence type="ECO:0000313" key="14">
    <source>
        <dbReference type="Proteomes" id="UP000192223"/>
    </source>
</evidence>
<dbReference type="Pfam" id="PF00858">
    <property type="entry name" value="ASC"/>
    <property type="match status" value="2"/>
</dbReference>
<evidence type="ECO:0000256" key="12">
    <source>
        <dbReference type="RuleBase" id="RU000679"/>
    </source>
</evidence>
<reference evidence="15" key="1">
    <citation type="submission" date="2025-08" db="UniProtKB">
        <authorList>
            <consortium name="RefSeq"/>
        </authorList>
    </citation>
    <scope>IDENTIFICATION</scope>
    <source>
        <tissue evidence="15">Entire body</tissue>
    </source>
</reference>
<sequence length="393" mass="45686">MMPTRRRNSKSKPIRNLPLNKYSTTVTHVWQSYCKKTSLHGLKYIGDHKLIIAERAFWTIAFASAVIFASYFVYQIYYRYDLNPIITSINPIPVSTNDIPFPAIKICNMNQAKRSVVEKINNKKYMNDTQSFFDYPKDVGEWDPETGYKDFSTPKYPYRASGAGSNHGLYVILDANLDDYYCSSTNSAGFKRYYSLNNCRLECESNYTSNHCGCIPFHLPILGEKDKDLCMLVQLECAREAAELMNEIETDTLQSRCRCLPNCYEIEYNINFSYGTLEHSFYYDGLFPGNVTKNEIAEYSRKNFATVSIFFGENHFDRYTKRLIYSFSDFLSSTGGLLGLFLGLSWLSIVEIIYYLIKLFVNLWRVRKELHQVQTHRNKIKLNSLLSGEQQRF</sequence>
<dbReference type="KEGG" id="apln:108739996"/>